<feature type="coiled-coil region" evidence="2">
    <location>
        <begin position="1085"/>
        <end position="1144"/>
    </location>
</feature>
<keyword evidence="2" id="KW-0175">Coiled coil</keyword>
<accession>D7FKX6</accession>
<feature type="region of interest" description="Disordered" evidence="3">
    <location>
        <begin position="1307"/>
        <end position="1339"/>
    </location>
</feature>
<dbReference type="InParanoid" id="D7FKX6"/>
<dbReference type="eggNOG" id="ENOG502QTIS">
    <property type="taxonomic scope" value="Eukaryota"/>
</dbReference>
<feature type="compositionally biased region" description="Polar residues" evidence="3">
    <location>
        <begin position="1217"/>
        <end position="1226"/>
    </location>
</feature>
<dbReference type="SMART" id="SM00320">
    <property type="entry name" value="WD40"/>
    <property type="match status" value="6"/>
</dbReference>
<organism evidence="4 5">
    <name type="scientific">Ectocarpus siliculosus</name>
    <name type="common">Brown alga</name>
    <name type="synonym">Conferva siliculosa</name>
    <dbReference type="NCBI Taxonomy" id="2880"/>
    <lineage>
        <taxon>Eukaryota</taxon>
        <taxon>Sar</taxon>
        <taxon>Stramenopiles</taxon>
        <taxon>Ochrophyta</taxon>
        <taxon>PX clade</taxon>
        <taxon>Phaeophyceae</taxon>
        <taxon>Ectocarpales</taxon>
        <taxon>Ectocarpaceae</taxon>
        <taxon>Ectocarpus</taxon>
    </lineage>
</organism>
<dbReference type="PROSITE" id="PS50082">
    <property type="entry name" value="WD_REPEATS_2"/>
    <property type="match status" value="1"/>
</dbReference>
<reference evidence="4 5" key="1">
    <citation type="journal article" date="2010" name="Nature">
        <title>The Ectocarpus genome and the independent evolution of multicellularity in brown algae.</title>
        <authorList>
            <person name="Cock J.M."/>
            <person name="Sterck L."/>
            <person name="Rouze P."/>
            <person name="Scornet D."/>
            <person name="Allen A.E."/>
            <person name="Amoutzias G."/>
            <person name="Anthouard V."/>
            <person name="Artiguenave F."/>
            <person name="Aury J.M."/>
            <person name="Badger J.H."/>
            <person name="Beszteri B."/>
            <person name="Billiau K."/>
            <person name="Bonnet E."/>
            <person name="Bothwell J.H."/>
            <person name="Bowler C."/>
            <person name="Boyen C."/>
            <person name="Brownlee C."/>
            <person name="Carrano C.J."/>
            <person name="Charrier B."/>
            <person name="Cho G.Y."/>
            <person name="Coelho S.M."/>
            <person name="Collen J."/>
            <person name="Corre E."/>
            <person name="Da Silva C."/>
            <person name="Delage L."/>
            <person name="Delaroque N."/>
            <person name="Dittami S.M."/>
            <person name="Doulbeau S."/>
            <person name="Elias M."/>
            <person name="Farnham G."/>
            <person name="Gachon C.M."/>
            <person name="Gschloessl B."/>
            <person name="Heesch S."/>
            <person name="Jabbari K."/>
            <person name="Jubin C."/>
            <person name="Kawai H."/>
            <person name="Kimura K."/>
            <person name="Kloareg B."/>
            <person name="Kupper F.C."/>
            <person name="Lang D."/>
            <person name="Le Bail A."/>
            <person name="Leblanc C."/>
            <person name="Lerouge P."/>
            <person name="Lohr M."/>
            <person name="Lopez P.J."/>
            <person name="Martens C."/>
            <person name="Maumus F."/>
            <person name="Michel G."/>
            <person name="Miranda-Saavedra D."/>
            <person name="Morales J."/>
            <person name="Moreau H."/>
            <person name="Motomura T."/>
            <person name="Nagasato C."/>
            <person name="Napoli C.A."/>
            <person name="Nelson D.R."/>
            <person name="Nyvall-Collen P."/>
            <person name="Peters A.F."/>
            <person name="Pommier C."/>
            <person name="Potin P."/>
            <person name="Poulain J."/>
            <person name="Quesneville H."/>
            <person name="Read B."/>
            <person name="Rensing S.A."/>
            <person name="Ritter A."/>
            <person name="Rousvoal S."/>
            <person name="Samanta M."/>
            <person name="Samson G."/>
            <person name="Schroeder D.C."/>
            <person name="Segurens B."/>
            <person name="Strittmatter M."/>
            <person name="Tonon T."/>
            <person name="Tregear J.W."/>
            <person name="Valentin K."/>
            <person name="von Dassow P."/>
            <person name="Yamagishi T."/>
            <person name="Van de Peer Y."/>
            <person name="Wincker P."/>
        </authorList>
    </citation>
    <scope>NUCLEOTIDE SEQUENCE [LARGE SCALE GENOMIC DNA]</scope>
    <source>
        <strain evidence="5">Ec32 / CCAP1310/4</strain>
    </source>
</reference>
<dbReference type="InterPro" id="IPR052993">
    <property type="entry name" value="CFA-57"/>
</dbReference>
<dbReference type="InterPro" id="IPR015943">
    <property type="entry name" value="WD40/YVTN_repeat-like_dom_sf"/>
</dbReference>
<evidence type="ECO:0000256" key="2">
    <source>
        <dbReference type="SAM" id="Coils"/>
    </source>
</evidence>
<dbReference type="InterPro" id="IPR001680">
    <property type="entry name" value="WD40_rpt"/>
</dbReference>
<evidence type="ECO:0000256" key="3">
    <source>
        <dbReference type="SAM" id="MobiDB-lite"/>
    </source>
</evidence>
<dbReference type="PANTHER" id="PTHR32215">
    <property type="entry name" value="CILIA- AND FLAGELLA-ASSOCIATED PROTEIN 57"/>
    <property type="match status" value="1"/>
</dbReference>
<dbReference type="PROSITE" id="PS50294">
    <property type="entry name" value="WD_REPEATS_REGION"/>
    <property type="match status" value="1"/>
</dbReference>
<sequence>MAAPDARTGDVLSHGHLFGLKTDVKSNVHFVDEHLVVYPCGHSVVFLHVESRAQQLISGTASAGITALALTTNRRLLAVAESAMTEKGCPTVNIYDVVNLRRRKMLSWPEMGSPNIVSVAFSADGRLCLTQGGAPEWKLVLWTAEKAAKVICSVKISSPGANGDPAPAVNQADFCPSDPAVVCVTGDKILRFFRVVDAQFKPLPLSLKMELQVYTAHCWLADDQVVVSTDQGDLYLFETLEFRCALGTPTVEAICILAAFTKGFVAGGANGVLRVFERSDEPGEFFKCLKTFRIEANVSSITNLAISPSEDQLALTTSNNQIYSLALSNTDILKEDTMNFERMAGPFPIPTAPTRPGGGTTGVPSSRITGVSVAVWKPLVATVGMDKALRLWNFQDKSSELISFFDAAPLAVSLHPSGLYLLVSFGEKVRLYSILMEDVRELKEFVVKHCRVVCFSGGGQYFSFSHNAQILVYETFTCNLVTSLKGHQGRIRSIVWKERDRRILTASSEGQVYLWETCTGKRLPDIYQARCALHAASATRDFSRQFCVGDDMQIRELNLVKASPEAATGVKALVSTNVPFGVLQVADKVKMLFAGIAQPGMPGGIRAYPIGQGEYGCLSLAVSCMVLNHDGSLLFVGGEDGVLAMYCVAEDPKTAERKARERDAVEYMEEILVTKTDIKVQSKQMQGLKNAVDELMLNNEYQLRLKDMNYKEKTREITDKFTVEVEMDRRCYGELLDERKNMELTYEERIAQLQDQHAEERTGLEAQHRNKINAEINRYQAMVQEKEELSRKWDEENQSLVDAHTEALQKVIEEYDKKVEEEQSQQRELALEKEKMAAAFDNLKNLVEEDADTETEYVKTKFMAKLAAEKEATLRLKGENGIMKKKFSRLSKQVEDQKEDMTTLQERQRDLFETIKSLEKDIQGHKKEIREREETIADKEKRIYDLKKKNQELEKFKFVLDYKIKELKRQIEPRENEIAHMRNQIEEMDLELEQYHKSNSALDLMIGELRLKVDGMQKELHTQNKRLEEGARFAEHFHNDLRAAVQNMATDDNRALKKAMVALYKLYNNDNPVASVKRGEDGDVQREYNRQRKHLERNVEALKSSIDKDMRMFHQDRSRLNRENVMLTREINDLRRTAKALSLQQSGVERCFTSLTDQISLSYPRLPERVQRTEACPPIGLFSENFAEPCISGQVMPGGQGGASSKNLSKGRRVQRLTESSTNASTMALVGPAAHPTPPSGAVRQNNKEAVGVGGQQRLAATGTSNEGHLLGQQQMWREIEMQEQQIRQLEHHAAQLKESLRAGGLISKSINSGDGVAAEGGGGEAEQAQNRGADGDLP</sequence>
<evidence type="ECO:0000313" key="5">
    <source>
        <dbReference type="Proteomes" id="UP000002630"/>
    </source>
</evidence>
<dbReference type="SUPFAM" id="SSF50978">
    <property type="entry name" value="WD40 repeat-like"/>
    <property type="match status" value="2"/>
</dbReference>
<evidence type="ECO:0000313" key="4">
    <source>
        <dbReference type="EMBL" id="CBJ29521.1"/>
    </source>
</evidence>
<feature type="region of interest" description="Disordered" evidence="3">
    <location>
        <begin position="1197"/>
        <end position="1245"/>
    </location>
</feature>
<dbReference type="InterPro" id="IPR036322">
    <property type="entry name" value="WD40_repeat_dom_sf"/>
</dbReference>
<keyword evidence="5" id="KW-1185">Reference proteome</keyword>
<feature type="coiled-coil region" evidence="2">
    <location>
        <begin position="736"/>
        <end position="849"/>
    </location>
</feature>
<name>D7FKX6_ECTSI</name>
<dbReference type="STRING" id="2880.D7FKX6"/>
<dbReference type="EMBL" id="FN648060">
    <property type="protein sequence ID" value="CBJ29521.1"/>
    <property type="molecule type" value="Genomic_DNA"/>
</dbReference>
<dbReference type="EMBL" id="FN649737">
    <property type="protein sequence ID" value="CBJ29521.1"/>
    <property type="molecule type" value="Genomic_DNA"/>
</dbReference>
<gene>
    <name evidence="4" type="ORF">Esi_0149_0078</name>
</gene>
<feature type="coiled-coil region" evidence="2">
    <location>
        <begin position="887"/>
        <end position="998"/>
    </location>
</feature>
<protein>
    <submittedName>
        <fullName evidence="4">Uncharacterized protein</fullName>
    </submittedName>
</protein>
<proteinExistence type="predicted"/>
<dbReference type="OrthoDB" id="47276at2759"/>
<evidence type="ECO:0000256" key="1">
    <source>
        <dbReference type="PROSITE-ProRule" id="PRU00221"/>
    </source>
</evidence>
<dbReference type="Gene3D" id="1.10.287.1490">
    <property type="match status" value="1"/>
</dbReference>
<dbReference type="PANTHER" id="PTHR32215:SF0">
    <property type="entry name" value="CILIA- AND FLAGELLA-ASSOCIATED PROTEIN 57"/>
    <property type="match status" value="1"/>
</dbReference>
<dbReference type="Proteomes" id="UP000002630">
    <property type="component" value="Linkage Group LG12"/>
</dbReference>
<dbReference type="Pfam" id="PF00400">
    <property type="entry name" value="WD40"/>
    <property type="match status" value="1"/>
</dbReference>
<dbReference type="OMA" id="CHTWLPD"/>
<feature type="repeat" description="WD" evidence="1">
    <location>
        <begin position="484"/>
        <end position="525"/>
    </location>
</feature>
<keyword evidence="1" id="KW-0853">WD repeat</keyword>
<dbReference type="Gene3D" id="2.130.10.10">
    <property type="entry name" value="YVTN repeat-like/Quinoprotein amine dehydrogenase"/>
    <property type="match status" value="2"/>
</dbReference>